<keyword evidence="1" id="KW-0812">Transmembrane</keyword>
<keyword evidence="1" id="KW-1133">Transmembrane helix</keyword>
<protein>
    <submittedName>
        <fullName evidence="2">Uncharacterized protein</fullName>
    </submittedName>
</protein>
<evidence type="ECO:0000256" key="1">
    <source>
        <dbReference type="SAM" id="Phobius"/>
    </source>
</evidence>
<reference evidence="2" key="2">
    <citation type="journal article" date="2015" name="Data Brief">
        <title>Shoot transcriptome of the giant reed, Arundo donax.</title>
        <authorList>
            <person name="Barrero R.A."/>
            <person name="Guerrero F.D."/>
            <person name="Moolhuijzen P."/>
            <person name="Goolsby J.A."/>
            <person name="Tidwell J."/>
            <person name="Bellgard S.E."/>
            <person name="Bellgard M.I."/>
        </authorList>
    </citation>
    <scope>NUCLEOTIDE SEQUENCE</scope>
    <source>
        <tissue evidence="2">Shoot tissue taken approximately 20 cm above the soil surface</tissue>
    </source>
</reference>
<sequence length="44" mass="5149">MDAVSFLLCASFVKNGYSEMSFTILFILLLNCNFCFICMFFYKL</sequence>
<name>A0A0A9BN96_ARUDO</name>
<organism evidence="2">
    <name type="scientific">Arundo donax</name>
    <name type="common">Giant reed</name>
    <name type="synonym">Donax arundinaceus</name>
    <dbReference type="NCBI Taxonomy" id="35708"/>
    <lineage>
        <taxon>Eukaryota</taxon>
        <taxon>Viridiplantae</taxon>
        <taxon>Streptophyta</taxon>
        <taxon>Embryophyta</taxon>
        <taxon>Tracheophyta</taxon>
        <taxon>Spermatophyta</taxon>
        <taxon>Magnoliopsida</taxon>
        <taxon>Liliopsida</taxon>
        <taxon>Poales</taxon>
        <taxon>Poaceae</taxon>
        <taxon>PACMAD clade</taxon>
        <taxon>Arundinoideae</taxon>
        <taxon>Arundineae</taxon>
        <taxon>Arundo</taxon>
    </lineage>
</organism>
<reference evidence="2" key="1">
    <citation type="submission" date="2014-09" db="EMBL/GenBank/DDBJ databases">
        <authorList>
            <person name="Magalhaes I.L.F."/>
            <person name="Oliveira U."/>
            <person name="Santos F.R."/>
            <person name="Vidigal T.H.D.A."/>
            <person name="Brescovit A.D."/>
            <person name="Santos A.J."/>
        </authorList>
    </citation>
    <scope>NUCLEOTIDE SEQUENCE</scope>
    <source>
        <tissue evidence="2">Shoot tissue taken approximately 20 cm above the soil surface</tissue>
    </source>
</reference>
<proteinExistence type="predicted"/>
<keyword evidence="1" id="KW-0472">Membrane</keyword>
<evidence type="ECO:0000313" key="2">
    <source>
        <dbReference type="EMBL" id="JAD60742.1"/>
    </source>
</evidence>
<accession>A0A0A9BN96</accession>
<feature type="transmembrane region" description="Helical" evidence="1">
    <location>
        <begin position="20"/>
        <end position="42"/>
    </location>
</feature>
<dbReference type="AlphaFoldDB" id="A0A0A9BN96"/>
<dbReference type="EMBL" id="GBRH01237153">
    <property type="protein sequence ID" value="JAD60742.1"/>
    <property type="molecule type" value="Transcribed_RNA"/>
</dbReference>